<proteinExistence type="predicted"/>
<evidence type="ECO:0000256" key="1">
    <source>
        <dbReference type="SAM" id="MobiDB-lite"/>
    </source>
</evidence>
<gene>
    <name evidence="2" type="ORF">SNAT2548_LOCUS12979</name>
</gene>
<name>A0A812MF42_9DINO</name>
<dbReference type="AlphaFoldDB" id="A0A812MF42"/>
<dbReference type="Proteomes" id="UP000604046">
    <property type="component" value="Unassembled WGS sequence"/>
</dbReference>
<evidence type="ECO:0000313" key="3">
    <source>
        <dbReference type="Proteomes" id="UP000604046"/>
    </source>
</evidence>
<feature type="region of interest" description="Disordered" evidence="1">
    <location>
        <begin position="495"/>
        <end position="561"/>
    </location>
</feature>
<dbReference type="Gene3D" id="1.25.40.10">
    <property type="entry name" value="Tetratricopeptide repeat domain"/>
    <property type="match status" value="1"/>
</dbReference>
<evidence type="ECO:0000313" key="2">
    <source>
        <dbReference type="EMBL" id="CAE7255306.1"/>
    </source>
</evidence>
<dbReference type="OrthoDB" id="410588at2759"/>
<sequence>MDELASAQNLLSEGDAQAAVECLERVSKSSGLGLDGHLLMAEALWTRAGPGGTEAALPHYEAALTLAGSDVSKKATVSLGYGFALLQLKHLPRARQELLKARSLAEEDGNAAAAQFVDSLLQNTESTEAATLDDAAKATWLAFAGAYANDERPVLFMRGTIHEPLDAASAHGVEKLRASGAKSMKVVDLSETGPDLPGGLQTLADVGIELPQLYLKGAAVEHWMGLETGELRRRLEDSGVAMKDPDSEPCHGTFSDGLADWEVALVEMISVSGPGDWEEKAKALTKKGFEDAPKTAGLLEEAWQKLAPSIKTKLESQPEMPCGHSCNTCPTKHDCQLHDAVGHVRDIEDREDGKEAAWFDTGTDQYDLFGRPRAPTPDSPKFYVEWSKVSRTAEWSCGPPGCVADASLKVFENASEMEYKMCLLSVSVHATDFDDTYGREKIEWILINDKEALRDFSPQAPKPKGCETDDNPAALHGTTVTEQQLSNVSLLATHAEPDSKKSHASKQAGTKETAPDAKSDSTSKQAGKKETAPEAKSDSKKDHASKQAGTKASAPVSGGRTNASLLDVPLYPCIRDLPLEGLIDQNGELRISGKISPSVDECPVNGNHLSGVVSVTCFARPIVTLPPTTTTTTGTVTTTTVHDFPVQDSKHFWCEEPGCTATTILMLDIFNMTSRKCTLTVRINQTDFDENDGTTERLEWIKVGGSNVTGNLKPGKNPCREAASGTPRQYVNFTVLDEQDVADRITNGILPVSIKISDMVDECSVDGHLLDGQADLSCS</sequence>
<feature type="compositionally biased region" description="Basic and acidic residues" evidence="1">
    <location>
        <begin position="513"/>
        <end position="545"/>
    </location>
</feature>
<reference evidence="2" key="1">
    <citation type="submission" date="2021-02" db="EMBL/GenBank/DDBJ databases">
        <authorList>
            <person name="Dougan E. K."/>
            <person name="Rhodes N."/>
            <person name="Thang M."/>
            <person name="Chan C."/>
        </authorList>
    </citation>
    <scope>NUCLEOTIDE SEQUENCE</scope>
</reference>
<comment type="caution">
    <text evidence="2">The sequence shown here is derived from an EMBL/GenBank/DDBJ whole genome shotgun (WGS) entry which is preliminary data.</text>
</comment>
<accession>A0A812MF42</accession>
<dbReference type="EMBL" id="CAJNDS010001324">
    <property type="protein sequence ID" value="CAE7255306.1"/>
    <property type="molecule type" value="Genomic_DNA"/>
</dbReference>
<dbReference type="InterPro" id="IPR011990">
    <property type="entry name" value="TPR-like_helical_dom_sf"/>
</dbReference>
<keyword evidence="3" id="KW-1185">Reference proteome</keyword>
<protein>
    <submittedName>
        <fullName evidence="2">Uncharacterized protein</fullName>
    </submittedName>
</protein>
<organism evidence="2 3">
    <name type="scientific">Symbiodinium natans</name>
    <dbReference type="NCBI Taxonomy" id="878477"/>
    <lineage>
        <taxon>Eukaryota</taxon>
        <taxon>Sar</taxon>
        <taxon>Alveolata</taxon>
        <taxon>Dinophyceae</taxon>
        <taxon>Suessiales</taxon>
        <taxon>Symbiodiniaceae</taxon>
        <taxon>Symbiodinium</taxon>
    </lineage>
</organism>